<dbReference type="InterPro" id="IPR001764">
    <property type="entry name" value="Glyco_hydro_3_N"/>
</dbReference>
<dbReference type="InterPro" id="IPR017853">
    <property type="entry name" value="GH"/>
</dbReference>
<reference evidence="7" key="1">
    <citation type="journal article" date="2021" name="PeerJ">
        <title>Extensive microbial diversity within the chicken gut microbiome revealed by metagenomics and culture.</title>
        <authorList>
            <person name="Gilroy R."/>
            <person name="Ravi A."/>
            <person name="Getino M."/>
            <person name="Pursley I."/>
            <person name="Horton D.L."/>
            <person name="Alikhan N.F."/>
            <person name="Baker D."/>
            <person name="Gharbi K."/>
            <person name="Hall N."/>
            <person name="Watson M."/>
            <person name="Adriaenssens E.M."/>
            <person name="Foster-Nyarko E."/>
            <person name="Jarju S."/>
            <person name="Secka A."/>
            <person name="Antonio M."/>
            <person name="Oren A."/>
            <person name="Chaudhuri R.R."/>
            <person name="La Ragione R."/>
            <person name="Hildebrand F."/>
            <person name="Pallen M.J."/>
        </authorList>
    </citation>
    <scope>NUCLEOTIDE SEQUENCE</scope>
    <source>
        <strain evidence="7">CHK183-1962</strain>
    </source>
</reference>
<evidence type="ECO:0000256" key="1">
    <source>
        <dbReference type="ARBA" id="ARBA00001231"/>
    </source>
</evidence>
<dbReference type="Gene3D" id="3.20.20.300">
    <property type="entry name" value="Glycoside hydrolase, family 3, N-terminal domain"/>
    <property type="match status" value="1"/>
</dbReference>
<name>A0A9D1XEL6_9FIRM</name>
<dbReference type="PANTHER" id="PTHR30480:SF13">
    <property type="entry name" value="BETA-HEXOSAMINIDASE"/>
    <property type="match status" value="1"/>
</dbReference>
<gene>
    <name evidence="7" type="ORF">H9734_08860</name>
</gene>
<evidence type="ECO:0000259" key="6">
    <source>
        <dbReference type="Pfam" id="PF00933"/>
    </source>
</evidence>
<dbReference type="EC" id="3.2.1.52" evidence="3"/>
<keyword evidence="5" id="KW-0326">Glycosidase</keyword>
<accession>A0A9D1XEL6</accession>
<evidence type="ECO:0000256" key="5">
    <source>
        <dbReference type="ARBA" id="ARBA00023295"/>
    </source>
</evidence>
<dbReference type="EMBL" id="DXEK01000150">
    <property type="protein sequence ID" value="HIX77686.1"/>
    <property type="molecule type" value="Genomic_DNA"/>
</dbReference>
<comment type="similarity">
    <text evidence="2">Belongs to the glycosyl hydrolase 3 family.</text>
</comment>
<evidence type="ECO:0000313" key="8">
    <source>
        <dbReference type="Proteomes" id="UP000886890"/>
    </source>
</evidence>
<feature type="domain" description="Glycoside hydrolase family 3 N-terminal" evidence="6">
    <location>
        <begin position="29"/>
        <end position="348"/>
    </location>
</feature>
<dbReference type="AlphaFoldDB" id="A0A9D1XEL6"/>
<keyword evidence="4" id="KW-0378">Hydrolase</keyword>
<organism evidence="7 8">
    <name type="scientific">Candidatus Fusicatenibacter merdavium</name>
    <dbReference type="NCBI Taxonomy" id="2838600"/>
    <lineage>
        <taxon>Bacteria</taxon>
        <taxon>Bacillati</taxon>
        <taxon>Bacillota</taxon>
        <taxon>Clostridia</taxon>
        <taxon>Lachnospirales</taxon>
        <taxon>Lachnospiraceae</taxon>
        <taxon>Fusicatenibacter</taxon>
    </lineage>
</organism>
<sequence>MVNLKANPYWLSDEDIQWVEETIDGMSDEEKVGQLFFQLTASHDEAYLKELMEKYHLGGCRYNPAPGKVIQEQNRKLQKYAKVPVFIACNTEAGGDGACADGTKIGAGVKIGATGNEEYAFALGKMSNEEAASIGCNMAFAPVCDIAYNWENTEIITRAFGNDPERVANMSAAYLKGAHTIPGFACAAKHFPGNGQDFRDAHLSNNVNYFTVEEWDKTYGMVYRTLIDNGLDAIMAGHIMLPEYARTINPDLKDDDMMPATLSPEIMKGLLRDRLGFNGMVVTDASHMVGMTDRMKRSEMLPRTINAGCDMFLFFNDPEEDFHTMLNAYRDGTISEERMTEALTRILGLKAHLGLHKKAKEDLVPQPEAAEQTLGKQEYKDMQKAISNDCITLVKYKDQDVLPLTPERYKRIMIVHIKAAESGMSFLMKAMGMGGKKNPAELLKEKLCAKGFDAFIYESPLDVMKKQIEAGQKPDINIYFAGKNAIADFVKDMDLVITLCDVSSGRPSFGMSKGGGEIPWYVFELPVIVIGCGQPTMLADIPQARTYINTYDAENTTFDALIEKLTTGPEAFTAKDPIDSFCGLFDARI</sequence>
<dbReference type="InterPro" id="IPR036881">
    <property type="entry name" value="Glyco_hydro_3_C_sf"/>
</dbReference>
<comment type="caution">
    <text evidence="7">The sequence shown here is derived from an EMBL/GenBank/DDBJ whole genome shotgun (WGS) entry which is preliminary data.</text>
</comment>
<dbReference type="GO" id="GO:0004563">
    <property type="term" value="F:beta-N-acetylhexosaminidase activity"/>
    <property type="evidence" value="ECO:0007669"/>
    <property type="project" value="UniProtKB-EC"/>
</dbReference>
<evidence type="ECO:0000256" key="2">
    <source>
        <dbReference type="ARBA" id="ARBA00005336"/>
    </source>
</evidence>
<evidence type="ECO:0000256" key="4">
    <source>
        <dbReference type="ARBA" id="ARBA00022801"/>
    </source>
</evidence>
<proteinExistence type="inferred from homology"/>
<dbReference type="GO" id="GO:0009254">
    <property type="term" value="P:peptidoglycan turnover"/>
    <property type="evidence" value="ECO:0007669"/>
    <property type="project" value="TreeGrafter"/>
</dbReference>
<comment type="catalytic activity">
    <reaction evidence="1">
        <text>Hydrolysis of terminal non-reducing N-acetyl-D-hexosamine residues in N-acetyl-beta-D-hexosaminides.</text>
        <dbReference type="EC" id="3.2.1.52"/>
    </reaction>
</comment>
<dbReference type="InterPro" id="IPR036962">
    <property type="entry name" value="Glyco_hydro_3_N_sf"/>
</dbReference>
<dbReference type="Gene3D" id="3.40.50.1700">
    <property type="entry name" value="Glycoside hydrolase family 3 C-terminal domain"/>
    <property type="match status" value="1"/>
</dbReference>
<dbReference type="PANTHER" id="PTHR30480">
    <property type="entry name" value="BETA-HEXOSAMINIDASE-RELATED"/>
    <property type="match status" value="1"/>
</dbReference>
<dbReference type="SUPFAM" id="SSF51445">
    <property type="entry name" value="(Trans)glycosidases"/>
    <property type="match status" value="1"/>
</dbReference>
<dbReference type="Pfam" id="PF00933">
    <property type="entry name" value="Glyco_hydro_3"/>
    <property type="match status" value="1"/>
</dbReference>
<dbReference type="GO" id="GO:0005975">
    <property type="term" value="P:carbohydrate metabolic process"/>
    <property type="evidence" value="ECO:0007669"/>
    <property type="project" value="InterPro"/>
</dbReference>
<evidence type="ECO:0000313" key="7">
    <source>
        <dbReference type="EMBL" id="HIX77686.1"/>
    </source>
</evidence>
<protein>
    <recommendedName>
        <fullName evidence="3">beta-N-acetylhexosaminidase</fullName>
        <ecNumber evidence="3">3.2.1.52</ecNumber>
    </recommendedName>
</protein>
<reference evidence="7" key="2">
    <citation type="submission" date="2021-04" db="EMBL/GenBank/DDBJ databases">
        <authorList>
            <person name="Gilroy R."/>
        </authorList>
    </citation>
    <scope>NUCLEOTIDE SEQUENCE</scope>
    <source>
        <strain evidence="7">CHK183-1962</strain>
    </source>
</reference>
<evidence type="ECO:0000256" key="3">
    <source>
        <dbReference type="ARBA" id="ARBA00012663"/>
    </source>
</evidence>
<dbReference type="InterPro" id="IPR050226">
    <property type="entry name" value="NagZ_Beta-hexosaminidase"/>
</dbReference>
<dbReference type="Proteomes" id="UP000886890">
    <property type="component" value="Unassembled WGS sequence"/>
</dbReference>